<dbReference type="GO" id="GO:0005484">
    <property type="term" value="F:SNAP receptor activity"/>
    <property type="evidence" value="ECO:0007669"/>
    <property type="project" value="TreeGrafter"/>
</dbReference>
<dbReference type="GO" id="GO:0048278">
    <property type="term" value="P:vesicle docking"/>
    <property type="evidence" value="ECO:0007669"/>
    <property type="project" value="TreeGrafter"/>
</dbReference>
<dbReference type="InterPro" id="IPR000727">
    <property type="entry name" value="T_SNARE_dom"/>
</dbReference>
<keyword evidence="5" id="KW-1185">Reference proteome</keyword>
<dbReference type="GO" id="GO:0006886">
    <property type="term" value="P:intracellular protein transport"/>
    <property type="evidence" value="ECO:0007669"/>
    <property type="project" value="TreeGrafter"/>
</dbReference>
<evidence type="ECO:0000313" key="5">
    <source>
        <dbReference type="Proteomes" id="UP000236544"/>
    </source>
</evidence>
<feature type="coiled-coil region" evidence="1">
    <location>
        <begin position="40"/>
        <end position="75"/>
    </location>
</feature>
<keyword evidence="1" id="KW-0175">Coiled coil</keyword>
<protein>
    <submittedName>
        <fullName evidence="4">LAQU0S01e14158g1_1</fullName>
    </submittedName>
</protein>
<feature type="transmembrane region" description="Helical" evidence="2">
    <location>
        <begin position="252"/>
        <end position="270"/>
    </location>
</feature>
<dbReference type="EMBL" id="LN890560">
    <property type="protein sequence ID" value="CUS20765.1"/>
    <property type="molecule type" value="Genomic_DNA"/>
</dbReference>
<sequence length="271" mass="30655">MEVLKLSYGVEKLQSLVDERRRLVSVLKMKPSTNDTINMKRQMNTVLDSLQAAAKAATNEDIDQLNDLIDKYNDAVFGIPDDSFDKELYKFASIDKPSEAAMSKPAEPKKVRFKDNVLEYHETSQDAPAAFAPYSDDVSDEERLEHDKTRLFQASSGESTGLDDLVVAPQLSNQELFTQQQQQLFEQDSHLDNLSRSVQNSHILSLDIHHEVADQNDGVLRDLESLVNNSGRNLDRAKKRLRIFENTARENGPCFIIVVLIIILIVLLIIL</sequence>
<dbReference type="GO" id="GO:0031201">
    <property type="term" value="C:SNARE complex"/>
    <property type="evidence" value="ECO:0007669"/>
    <property type="project" value="TreeGrafter"/>
</dbReference>
<dbReference type="AlphaFoldDB" id="A0A0P1KMV9"/>
<accession>A0A0P1KMV9</accession>
<keyword evidence="2" id="KW-0812">Transmembrane</keyword>
<dbReference type="PANTHER" id="PTHR19957:SF423">
    <property type="entry name" value="SYNTAXIN-8-RELATED"/>
    <property type="match status" value="1"/>
</dbReference>
<reference evidence="5" key="1">
    <citation type="submission" date="2015-10" db="EMBL/GenBank/DDBJ databases">
        <authorList>
            <person name="Devillers H."/>
        </authorList>
    </citation>
    <scope>NUCLEOTIDE SEQUENCE [LARGE SCALE GENOMIC DNA]</scope>
</reference>
<gene>
    <name evidence="4" type="ORF">LAQU0_S01e14158g</name>
</gene>
<organism evidence="4 5">
    <name type="scientific">Lachancea quebecensis</name>
    <dbReference type="NCBI Taxonomy" id="1654605"/>
    <lineage>
        <taxon>Eukaryota</taxon>
        <taxon>Fungi</taxon>
        <taxon>Dikarya</taxon>
        <taxon>Ascomycota</taxon>
        <taxon>Saccharomycotina</taxon>
        <taxon>Saccharomycetes</taxon>
        <taxon>Saccharomycetales</taxon>
        <taxon>Saccharomycetaceae</taxon>
        <taxon>Lachancea</taxon>
    </lineage>
</organism>
<dbReference type="PANTHER" id="PTHR19957">
    <property type="entry name" value="SYNTAXIN"/>
    <property type="match status" value="1"/>
</dbReference>
<evidence type="ECO:0000256" key="2">
    <source>
        <dbReference type="SAM" id="Phobius"/>
    </source>
</evidence>
<evidence type="ECO:0000313" key="4">
    <source>
        <dbReference type="EMBL" id="CUS20765.1"/>
    </source>
</evidence>
<evidence type="ECO:0000259" key="3">
    <source>
        <dbReference type="SMART" id="SM00397"/>
    </source>
</evidence>
<name>A0A0P1KMV9_9SACH</name>
<keyword evidence="2" id="KW-0472">Membrane</keyword>
<dbReference type="GO" id="GO:0012505">
    <property type="term" value="C:endomembrane system"/>
    <property type="evidence" value="ECO:0007669"/>
    <property type="project" value="TreeGrafter"/>
</dbReference>
<dbReference type="SMART" id="SM00397">
    <property type="entry name" value="t_SNARE"/>
    <property type="match status" value="1"/>
</dbReference>
<dbReference type="InterPro" id="IPR045242">
    <property type="entry name" value="Syntaxin"/>
</dbReference>
<dbReference type="SUPFAM" id="SSF58038">
    <property type="entry name" value="SNARE fusion complex"/>
    <property type="match status" value="1"/>
</dbReference>
<proteinExistence type="predicted"/>
<keyword evidence="2" id="KW-1133">Transmembrane helix</keyword>
<dbReference type="OrthoDB" id="244190at2759"/>
<dbReference type="Proteomes" id="UP000236544">
    <property type="component" value="Unassembled WGS sequence"/>
</dbReference>
<dbReference type="GO" id="GO:0006906">
    <property type="term" value="P:vesicle fusion"/>
    <property type="evidence" value="ECO:0007669"/>
    <property type="project" value="TreeGrafter"/>
</dbReference>
<dbReference type="Gene3D" id="1.20.5.110">
    <property type="match status" value="1"/>
</dbReference>
<dbReference type="Pfam" id="PF05739">
    <property type="entry name" value="SNARE"/>
    <property type="match status" value="1"/>
</dbReference>
<feature type="domain" description="T-SNARE coiled-coil homology" evidence="3">
    <location>
        <begin position="176"/>
        <end position="244"/>
    </location>
</feature>
<evidence type="ECO:0000256" key="1">
    <source>
        <dbReference type="SAM" id="Coils"/>
    </source>
</evidence>
<dbReference type="CDD" id="cd15859">
    <property type="entry name" value="SNARE_SYN8"/>
    <property type="match status" value="1"/>
</dbReference>
<dbReference type="GO" id="GO:0000149">
    <property type="term" value="F:SNARE binding"/>
    <property type="evidence" value="ECO:0007669"/>
    <property type="project" value="TreeGrafter"/>
</dbReference>